<dbReference type="EMBL" id="CAJFCJ010000006">
    <property type="protein sequence ID" value="CAD5115569.1"/>
    <property type="molecule type" value="Genomic_DNA"/>
</dbReference>
<protein>
    <submittedName>
        <fullName evidence="1">DgyrCDS4531</fullName>
    </submittedName>
</protein>
<gene>
    <name evidence="1" type="ORF">DGYR_LOCUS4297</name>
</gene>
<dbReference type="Proteomes" id="UP000549394">
    <property type="component" value="Unassembled WGS sequence"/>
</dbReference>
<organism evidence="1 2">
    <name type="scientific">Dimorphilus gyrociliatus</name>
    <dbReference type="NCBI Taxonomy" id="2664684"/>
    <lineage>
        <taxon>Eukaryota</taxon>
        <taxon>Metazoa</taxon>
        <taxon>Spiralia</taxon>
        <taxon>Lophotrochozoa</taxon>
        <taxon>Annelida</taxon>
        <taxon>Polychaeta</taxon>
        <taxon>Polychaeta incertae sedis</taxon>
        <taxon>Dinophilidae</taxon>
        <taxon>Dimorphilus</taxon>
    </lineage>
</organism>
<name>A0A7I8VJX6_9ANNE</name>
<accession>A0A7I8VJX6</accession>
<reference evidence="1 2" key="1">
    <citation type="submission" date="2020-08" db="EMBL/GenBank/DDBJ databases">
        <authorList>
            <person name="Hejnol A."/>
        </authorList>
    </citation>
    <scope>NUCLEOTIDE SEQUENCE [LARGE SCALE GENOMIC DNA]</scope>
</reference>
<dbReference type="AlphaFoldDB" id="A0A7I8VJX6"/>
<dbReference type="InterPro" id="IPR036375">
    <property type="entry name" value="Hemopexin-like_dom_sf"/>
</dbReference>
<dbReference type="SUPFAM" id="SSF50923">
    <property type="entry name" value="Hemopexin-like domain"/>
    <property type="match status" value="1"/>
</dbReference>
<evidence type="ECO:0000313" key="1">
    <source>
        <dbReference type="EMBL" id="CAD5115569.1"/>
    </source>
</evidence>
<sequence>METIEGSGFYVYSKKGGEHYKKIKPDNTIDNDRGVTAAGYHNAIAYLIYNDFMLISDINKMYAKPYKELQVPKIVEDADDILIKEAIEPNVLNFTWIKGSGLFENQYDIQLKNWRSQPTHIGNFKSKYNGVEIDSDAVLEYNGKSYFFKNNIITSYDPNGPLSVYYIRNKTIPENHFLRVPNDVTAAMYVTANRAYFFKKRRFYLVNLSSMAVEFMFVTPKFI</sequence>
<evidence type="ECO:0000313" key="2">
    <source>
        <dbReference type="Proteomes" id="UP000549394"/>
    </source>
</evidence>
<proteinExistence type="predicted"/>
<dbReference type="Gene3D" id="2.110.10.10">
    <property type="entry name" value="Hemopexin-like domain"/>
    <property type="match status" value="1"/>
</dbReference>
<comment type="caution">
    <text evidence="1">The sequence shown here is derived from an EMBL/GenBank/DDBJ whole genome shotgun (WGS) entry which is preliminary data.</text>
</comment>
<keyword evidence="2" id="KW-1185">Reference proteome</keyword>